<comment type="caution">
    <text evidence="10">Lacks conserved residue(s) required for the propagation of feature annotation.</text>
</comment>
<evidence type="ECO:0000256" key="9">
    <source>
        <dbReference type="ARBA" id="ARBA00023136"/>
    </source>
</evidence>
<keyword evidence="7 10" id="KW-1133">Transmembrane helix</keyword>
<dbReference type="AlphaFoldDB" id="A0A6A6PYS7"/>
<evidence type="ECO:0000313" key="14">
    <source>
        <dbReference type="Proteomes" id="UP000799767"/>
    </source>
</evidence>
<evidence type="ECO:0000259" key="12">
    <source>
        <dbReference type="Pfam" id="PF01699"/>
    </source>
</evidence>
<gene>
    <name evidence="13" type="ORF">BDY17DRAFT_247641</name>
</gene>
<evidence type="ECO:0000256" key="5">
    <source>
        <dbReference type="ARBA" id="ARBA00022692"/>
    </source>
</evidence>
<dbReference type="GO" id="GO:0012505">
    <property type="term" value="C:endomembrane system"/>
    <property type="evidence" value="ECO:0007669"/>
    <property type="project" value="UniProtKB-SubCell"/>
</dbReference>
<evidence type="ECO:0000256" key="8">
    <source>
        <dbReference type="ARBA" id="ARBA00023065"/>
    </source>
</evidence>
<dbReference type="NCBIfam" id="TIGR00378">
    <property type="entry name" value="cax"/>
    <property type="match status" value="1"/>
</dbReference>
<name>A0A6A6PYS7_9PEZI</name>
<feature type="region of interest" description="Disordered" evidence="11">
    <location>
        <begin position="1"/>
        <end position="66"/>
    </location>
</feature>
<dbReference type="InterPro" id="IPR004837">
    <property type="entry name" value="NaCa_Exmemb"/>
</dbReference>
<reference evidence="13" key="1">
    <citation type="journal article" date="2020" name="Stud. Mycol.">
        <title>101 Dothideomycetes genomes: a test case for predicting lifestyles and emergence of pathogens.</title>
        <authorList>
            <person name="Haridas S."/>
            <person name="Albert R."/>
            <person name="Binder M."/>
            <person name="Bloem J."/>
            <person name="Labutti K."/>
            <person name="Salamov A."/>
            <person name="Andreopoulos B."/>
            <person name="Baker S."/>
            <person name="Barry K."/>
            <person name="Bills G."/>
            <person name="Bluhm B."/>
            <person name="Cannon C."/>
            <person name="Castanera R."/>
            <person name="Culley D."/>
            <person name="Daum C."/>
            <person name="Ezra D."/>
            <person name="Gonzalez J."/>
            <person name="Henrissat B."/>
            <person name="Kuo A."/>
            <person name="Liang C."/>
            <person name="Lipzen A."/>
            <person name="Lutzoni F."/>
            <person name="Magnuson J."/>
            <person name="Mondo S."/>
            <person name="Nolan M."/>
            <person name="Ohm R."/>
            <person name="Pangilinan J."/>
            <person name="Park H.-J."/>
            <person name="Ramirez L."/>
            <person name="Alfaro M."/>
            <person name="Sun H."/>
            <person name="Tritt A."/>
            <person name="Yoshinaga Y."/>
            <person name="Zwiers L.-H."/>
            <person name="Turgeon B."/>
            <person name="Goodwin S."/>
            <person name="Spatafora J."/>
            <person name="Crous P."/>
            <person name="Grigoriev I."/>
        </authorList>
    </citation>
    <scope>NUCLEOTIDE SEQUENCE</scope>
    <source>
        <strain evidence="13">CBS 113389</strain>
    </source>
</reference>
<dbReference type="GO" id="GO:0000329">
    <property type="term" value="C:fungal-type vacuole membrane"/>
    <property type="evidence" value="ECO:0007669"/>
    <property type="project" value="TreeGrafter"/>
</dbReference>
<keyword evidence="4 10" id="KW-0109">Calcium transport</keyword>
<feature type="transmembrane region" description="Helical" evidence="10">
    <location>
        <begin position="224"/>
        <end position="243"/>
    </location>
</feature>
<dbReference type="Pfam" id="PF01699">
    <property type="entry name" value="Na_Ca_ex"/>
    <property type="match status" value="2"/>
</dbReference>
<keyword evidence="5 10" id="KW-0812">Transmembrane</keyword>
<comment type="subcellular location">
    <subcellularLocation>
        <location evidence="1">Endomembrane system</location>
        <topology evidence="1">Multi-pass membrane protein</topology>
    </subcellularLocation>
    <subcellularLocation>
        <location evidence="10">Vacuole membrane</location>
    </subcellularLocation>
</comment>
<dbReference type="RefSeq" id="XP_033591468.1">
    <property type="nucleotide sequence ID" value="XM_033730837.1"/>
</dbReference>
<feature type="transmembrane region" description="Helical" evidence="10">
    <location>
        <begin position="429"/>
        <end position="448"/>
    </location>
</feature>
<feature type="domain" description="Sodium/calcium exchanger membrane region" evidence="12">
    <location>
        <begin position="121"/>
        <end position="295"/>
    </location>
</feature>
<feature type="transmembrane region" description="Helical" evidence="10">
    <location>
        <begin position="455"/>
        <end position="475"/>
    </location>
</feature>
<protein>
    <recommendedName>
        <fullName evidence="10">Vacuolar calcium ion transporter</fullName>
    </recommendedName>
</protein>
<proteinExistence type="inferred from homology"/>
<dbReference type="OrthoDB" id="1699231at2759"/>
<accession>A0A6A6PYS7</accession>
<feature type="transmembrane region" description="Helical" evidence="10">
    <location>
        <begin position="153"/>
        <end position="175"/>
    </location>
</feature>
<keyword evidence="3 10" id="KW-0813">Transport</keyword>
<organism evidence="13 14">
    <name type="scientific">Neohortaea acidophila</name>
    <dbReference type="NCBI Taxonomy" id="245834"/>
    <lineage>
        <taxon>Eukaryota</taxon>
        <taxon>Fungi</taxon>
        <taxon>Dikarya</taxon>
        <taxon>Ascomycota</taxon>
        <taxon>Pezizomycotina</taxon>
        <taxon>Dothideomycetes</taxon>
        <taxon>Dothideomycetidae</taxon>
        <taxon>Mycosphaerellales</taxon>
        <taxon>Teratosphaeriaceae</taxon>
        <taxon>Neohortaea</taxon>
    </lineage>
</organism>
<feature type="transmembrane region" description="Helical" evidence="10">
    <location>
        <begin position="99"/>
        <end position="117"/>
    </location>
</feature>
<dbReference type="PANTHER" id="PTHR31503">
    <property type="entry name" value="VACUOLAR CALCIUM ION TRANSPORTER"/>
    <property type="match status" value="1"/>
</dbReference>
<dbReference type="GO" id="GO:0006874">
    <property type="term" value="P:intracellular calcium ion homeostasis"/>
    <property type="evidence" value="ECO:0007669"/>
    <property type="project" value="TreeGrafter"/>
</dbReference>
<evidence type="ECO:0000256" key="10">
    <source>
        <dbReference type="RuleBase" id="RU365028"/>
    </source>
</evidence>
<feature type="transmembrane region" description="Helical" evidence="10">
    <location>
        <begin position="325"/>
        <end position="349"/>
    </location>
</feature>
<evidence type="ECO:0000256" key="4">
    <source>
        <dbReference type="ARBA" id="ARBA00022568"/>
    </source>
</evidence>
<dbReference type="Proteomes" id="UP000799767">
    <property type="component" value="Unassembled WGS sequence"/>
</dbReference>
<keyword evidence="6 10" id="KW-0106">Calcium</keyword>
<feature type="transmembrane region" description="Helical" evidence="10">
    <location>
        <begin position="275"/>
        <end position="293"/>
    </location>
</feature>
<sequence length="497" mass="55177">MSSSQDNTAHPTPWQRSTGISVFKRKTYPPKDEKASNPEQEQENVERGEGGDAPPQLEPVRTSSSRYSIAHDGESGRKWFHPLHFFRICWTSSSHVSQWTNLLWPFTIAALVLYFNYKNHPTWIFVTAYIGMVPPANLLGFAGQQLARKIPKVIGVILETTLGSLVEIILFMVLISHGDKNIPVIQAAILGSILGNMLLCLGVCFFVGGIFHPQQVFHEAISEVGSNLMLVAGMGLIIPSVYFNALSNNARDPIEIADIDYRISLTQLIHNTRQISYAAAVILIVAFLMYVWFQSRSHHGLYEDILEADEERDHDRHRDLARPKLTLTESLAAVAIAIMFVAFMAVILVSEIEYVVKERGVSDHFMGLILVPIVEKASEHLTAMDEAYDNQMNFALAHVLGASIQTALLNTPLVVFVGWGLGTNMDLNFQLFDSVVLILAIIVVGNFLRDEKSDYLEGALCVFVYILIAITAFYYPNPHEVSVESASEGSARSLGLG</sequence>
<evidence type="ECO:0000313" key="13">
    <source>
        <dbReference type="EMBL" id="KAF2484899.1"/>
    </source>
</evidence>
<feature type="transmembrane region" description="Helical" evidence="10">
    <location>
        <begin position="187"/>
        <end position="212"/>
    </location>
</feature>
<dbReference type="InterPro" id="IPR044880">
    <property type="entry name" value="NCX_ion-bd_dom_sf"/>
</dbReference>
<feature type="transmembrane region" description="Helical" evidence="10">
    <location>
        <begin position="123"/>
        <end position="141"/>
    </location>
</feature>
<dbReference type="Gene3D" id="1.20.1420.30">
    <property type="entry name" value="NCX, central ion-binding region"/>
    <property type="match status" value="2"/>
</dbReference>
<feature type="compositionally biased region" description="Polar residues" evidence="11">
    <location>
        <begin position="1"/>
        <end position="20"/>
    </location>
</feature>
<evidence type="ECO:0000256" key="3">
    <source>
        <dbReference type="ARBA" id="ARBA00022448"/>
    </source>
</evidence>
<keyword evidence="9 10" id="KW-0472">Membrane</keyword>
<keyword evidence="8 10" id="KW-0406">Ion transport</keyword>
<evidence type="ECO:0000256" key="6">
    <source>
        <dbReference type="ARBA" id="ARBA00022837"/>
    </source>
</evidence>
<evidence type="ECO:0000256" key="2">
    <source>
        <dbReference type="ARBA" id="ARBA00008170"/>
    </source>
</evidence>
<dbReference type="GO" id="GO:0015369">
    <property type="term" value="F:calcium:proton antiporter activity"/>
    <property type="evidence" value="ECO:0007669"/>
    <property type="project" value="UniProtKB-UniRule"/>
</dbReference>
<evidence type="ECO:0000256" key="7">
    <source>
        <dbReference type="ARBA" id="ARBA00022989"/>
    </source>
</evidence>
<feature type="domain" description="Sodium/calcium exchanger membrane region" evidence="12">
    <location>
        <begin position="331"/>
        <end position="473"/>
    </location>
</feature>
<dbReference type="PANTHER" id="PTHR31503:SF14">
    <property type="entry name" value="VACUOLAR CALCIUM ION TRANSPORTER"/>
    <property type="match status" value="1"/>
</dbReference>
<evidence type="ECO:0000256" key="11">
    <source>
        <dbReference type="SAM" id="MobiDB-lite"/>
    </source>
</evidence>
<keyword evidence="10" id="KW-0050">Antiport</keyword>
<dbReference type="InterPro" id="IPR004798">
    <property type="entry name" value="CAX-like"/>
</dbReference>
<dbReference type="InterPro" id="IPR004713">
    <property type="entry name" value="CaH_exchang"/>
</dbReference>
<keyword evidence="14" id="KW-1185">Reference proteome</keyword>
<comment type="similarity">
    <text evidence="2 10">Belongs to the Ca(2+):cation antiporter (CaCA) (TC 2.A.19) family.</text>
</comment>
<evidence type="ECO:0000256" key="1">
    <source>
        <dbReference type="ARBA" id="ARBA00004127"/>
    </source>
</evidence>
<comment type="function">
    <text evidence="10">Has a role in promoting intracellular calcium ion sequestration via the exchange of calcium ions for hydrogen ions across the vacuolar membrane. Involved also in manganese ion homeostasis via its uptake into the vacuole.</text>
</comment>
<dbReference type="GeneID" id="54471839"/>
<keyword evidence="10" id="KW-0926">Vacuole</keyword>
<dbReference type="EMBL" id="MU001633">
    <property type="protein sequence ID" value="KAF2484899.1"/>
    <property type="molecule type" value="Genomic_DNA"/>
</dbReference>